<dbReference type="RefSeq" id="WP_047847796.1">
    <property type="nucleotide sequence ID" value="NZ_AEJF01000107.1"/>
</dbReference>
<feature type="domain" description="Solute-binding protein family 5" evidence="4">
    <location>
        <begin position="84"/>
        <end position="445"/>
    </location>
</feature>
<dbReference type="AlphaFoldDB" id="A0A0J1CWZ4"/>
<evidence type="ECO:0000259" key="4">
    <source>
        <dbReference type="Pfam" id="PF00496"/>
    </source>
</evidence>
<dbReference type="GO" id="GO:0015833">
    <property type="term" value="P:peptide transport"/>
    <property type="evidence" value="ECO:0007669"/>
    <property type="project" value="TreeGrafter"/>
</dbReference>
<dbReference type="InterPro" id="IPR039424">
    <property type="entry name" value="SBP_5"/>
</dbReference>
<dbReference type="Proteomes" id="UP000035963">
    <property type="component" value="Unassembled WGS sequence"/>
</dbReference>
<name>A0A0J1CWZ4_9BURK</name>
<proteinExistence type="inferred from homology"/>
<keyword evidence="2 3" id="KW-0732">Signal</keyword>
<reference evidence="5 6" key="1">
    <citation type="journal article" date="2015" name="Genome Announc.">
        <title>Draft Genome Sequence of Burkholderia sp. Strain PML1(12), an Ectomycorrhizosphere-Inhabiting Bacterium with Effective Mineral-Weathering Ability.</title>
        <authorList>
            <person name="Uroz S."/>
            <person name="Oger P."/>
        </authorList>
    </citation>
    <scope>NUCLEOTIDE SEQUENCE [LARGE SCALE GENOMIC DNA]</scope>
    <source>
        <strain evidence="6">PML1(12)</strain>
    </source>
</reference>
<evidence type="ECO:0000313" key="6">
    <source>
        <dbReference type="Proteomes" id="UP000035963"/>
    </source>
</evidence>
<evidence type="ECO:0000256" key="2">
    <source>
        <dbReference type="ARBA" id="ARBA00022729"/>
    </source>
</evidence>
<organism evidence="5 6">
    <name type="scientific">Caballeronia mineralivorans PML1(12)</name>
    <dbReference type="NCBI Taxonomy" id="908627"/>
    <lineage>
        <taxon>Bacteria</taxon>
        <taxon>Pseudomonadati</taxon>
        <taxon>Pseudomonadota</taxon>
        <taxon>Betaproteobacteria</taxon>
        <taxon>Burkholderiales</taxon>
        <taxon>Burkholderiaceae</taxon>
        <taxon>Caballeronia</taxon>
    </lineage>
</organism>
<dbReference type="GO" id="GO:0043190">
    <property type="term" value="C:ATP-binding cassette (ABC) transporter complex"/>
    <property type="evidence" value="ECO:0007669"/>
    <property type="project" value="InterPro"/>
</dbReference>
<dbReference type="Gene3D" id="3.10.105.10">
    <property type="entry name" value="Dipeptide-binding Protein, Domain 3"/>
    <property type="match status" value="1"/>
</dbReference>
<gene>
    <name evidence="5" type="ORF">EOS_16655</name>
</gene>
<dbReference type="GO" id="GO:0030288">
    <property type="term" value="C:outer membrane-bounded periplasmic space"/>
    <property type="evidence" value="ECO:0007669"/>
    <property type="project" value="UniProtKB-ARBA"/>
</dbReference>
<evidence type="ECO:0000256" key="3">
    <source>
        <dbReference type="SAM" id="SignalP"/>
    </source>
</evidence>
<dbReference type="PATRIC" id="fig|908627.4.peg.3725"/>
<comment type="similarity">
    <text evidence="1">Belongs to the bacterial solute-binding protein 5 family.</text>
</comment>
<protein>
    <submittedName>
        <fullName evidence="5">Peptide ABC transporter substrate-binding protein</fullName>
    </submittedName>
</protein>
<dbReference type="InterPro" id="IPR000914">
    <property type="entry name" value="SBP_5_dom"/>
</dbReference>
<dbReference type="OrthoDB" id="9801799at2"/>
<keyword evidence="6" id="KW-1185">Reference proteome</keyword>
<dbReference type="PANTHER" id="PTHR30290:SF38">
    <property type="entry name" value="D,D-DIPEPTIDE-BINDING PERIPLASMIC PROTEIN DDPA-RELATED"/>
    <property type="match status" value="1"/>
</dbReference>
<evidence type="ECO:0000256" key="1">
    <source>
        <dbReference type="ARBA" id="ARBA00005695"/>
    </source>
</evidence>
<dbReference type="Gene3D" id="3.90.76.10">
    <property type="entry name" value="Dipeptide-binding Protein, Domain 1"/>
    <property type="match status" value="1"/>
</dbReference>
<sequence length="534" mass="59731">MNASKRTTDFSVWRQRIRAVLGATLAAGAVLTTPVQAQVRGGTLQAIAQPEPPLLMLGLNQQTTTQYVGGKIYESLLTWTPDLKPAPGLAKAWRISDDGKVYTFDLQTGVKWHDGQPFTADDVVFSIDKFLRQVHPRARVIINQFVESIKATSPAQVRIVLKTPFPPFLKAFVSDNMPMVPKHIYDGTDFASNPANQHPIGTGPFKFQEWKKGQYIVLVRNPDYWRPGLPYLDKIVFRVIPDAASRSVAFERGDVQVLSSGDVDNVDVKRLKALPKVTYTLNGAEMFSKLAYVQMNEHKPPFDNIKVRQAVMAAINRKFIVDNIFFGIGKVATGPISSTTPFYDAHVTPYTYDPKKARQLIAESGVDLSKTPIRILSYPYGSAWDRLAEYTKQCLEQVGFKVSIEAADPGTWATRVSNFDFDMTFSFTAQYGDPALGVSRLYLSRNEVKGSPFVNNEGYRNPKADELWDQAAAATSNDMRQKLYSQLQQMLVDDVANGYLFEIQNPTLYRSNIHNLVTTAIGLNDTFADVYLDK</sequence>
<evidence type="ECO:0000313" key="5">
    <source>
        <dbReference type="EMBL" id="KLU25089.1"/>
    </source>
</evidence>
<dbReference type="Pfam" id="PF00496">
    <property type="entry name" value="SBP_bac_5"/>
    <property type="match status" value="1"/>
</dbReference>
<dbReference type="PANTHER" id="PTHR30290">
    <property type="entry name" value="PERIPLASMIC BINDING COMPONENT OF ABC TRANSPORTER"/>
    <property type="match status" value="1"/>
</dbReference>
<feature type="signal peptide" evidence="3">
    <location>
        <begin position="1"/>
        <end position="37"/>
    </location>
</feature>
<dbReference type="PIRSF" id="PIRSF002741">
    <property type="entry name" value="MppA"/>
    <property type="match status" value="1"/>
</dbReference>
<dbReference type="CDD" id="cd08517">
    <property type="entry name" value="PBP2_NikA_DppA_OppA_like_13"/>
    <property type="match status" value="1"/>
</dbReference>
<dbReference type="EMBL" id="AEJF01000107">
    <property type="protein sequence ID" value="KLU25089.1"/>
    <property type="molecule type" value="Genomic_DNA"/>
</dbReference>
<comment type="caution">
    <text evidence="5">The sequence shown here is derived from an EMBL/GenBank/DDBJ whole genome shotgun (WGS) entry which is preliminary data.</text>
</comment>
<accession>A0A0J1CWZ4</accession>
<dbReference type="GO" id="GO:1904680">
    <property type="term" value="F:peptide transmembrane transporter activity"/>
    <property type="evidence" value="ECO:0007669"/>
    <property type="project" value="TreeGrafter"/>
</dbReference>
<dbReference type="SUPFAM" id="SSF53850">
    <property type="entry name" value="Periplasmic binding protein-like II"/>
    <property type="match status" value="1"/>
</dbReference>
<feature type="chain" id="PRO_5005249407" evidence="3">
    <location>
        <begin position="38"/>
        <end position="534"/>
    </location>
</feature>
<dbReference type="InterPro" id="IPR030678">
    <property type="entry name" value="Peptide/Ni-bd"/>
</dbReference>
<dbReference type="Gene3D" id="3.40.190.10">
    <property type="entry name" value="Periplasmic binding protein-like II"/>
    <property type="match status" value="1"/>
</dbReference>